<dbReference type="SUPFAM" id="SSF53850">
    <property type="entry name" value="Periplasmic binding protein-like II"/>
    <property type="match status" value="1"/>
</dbReference>
<gene>
    <name evidence="4" type="ORF">SDC9_145088</name>
</gene>
<evidence type="ECO:0000256" key="3">
    <source>
        <dbReference type="ARBA" id="ARBA00022729"/>
    </source>
</evidence>
<evidence type="ECO:0000256" key="1">
    <source>
        <dbReference type="ARBA" id="ARBA00008520"/>
    </source>
</evidence>
<dbReference type="PANTHER" id="PTHR30061">
    <property type="entry name" value="MALTOSE-BINDING PERIPLASMIC PROTEIN"/>
    <property type="match status" value="1"/>
</dbReference>
<dbReference type="GO" id="GO:0042956">
    <property type="term" value="P:maltodextrin transmembrane transport"/>
    <property type="evidence" value="ECO:0007669"/>
    <property type="project" value="TreeGrafter"/>
</dbReference>
<dbReference type="PANTHER" id="PTHR30061:SF50">
    <property type="entry name" value="MALTOSE_MALTODEXTRIN-BINDING PERIPLASMIC PROTEIN"/>
    <property type="match status" value="1"/>
</dbReference>
<reference evidence="4" key="1">
    <citation type="submission" date="2019-08" db="EMBL/GenBank/DDBJ databases">
        <authorList>
            <person name="Kucharzyk K."/>
            <person name="Murdoch R.W."/>
            <person name="Higgins S."/>
            <person name="Loffler F."/>
        </authorList>
    </citation>
    <scope>NUCLEOTIDE SEQUENCE</scope>
</reference>
<sequence>MTKAELDNYFDAYRQFATDENGKMIAHFGYTDVRVLWYRKDLMSAPPKTWDEVIAIVKKLQAEKKITEGILTQGGRHENTFFFMLNMFWAAGGELVDAKGNPVFNQGKNREAMLASLRLYKKLVDQGVMPAKVASISGTGDLNAGVKMTMPPFILTGHWIHGSLPQVIGEENFSKYAMAPIPTLEKGQNPVSGAGGWTTVIFEKDPELRAKAFSFLWEVYGDVKGMAAVAVDALPTFKDVSVDWRPTEANPYLYQATKMLNIARLRPAAPVYSDISLAMQVAIGDVILGKKTPEKALDDAWSEVKALGY</sequence>
<dbReference type="Pfam" id="PF01547">
    <property type="entry name" value="SBP_bac_1"/>
    <property type="match status" value="1"/>
</dbReference>
<proteinExistence type="inferred from homology"/>
<dbReference type="GO" id="GO:0055052">
    <property type="term" value="C:ATP-binding cassette (ABC) transporter complex, substrate-binding subunit-containing"/>
    <property type="evidence" value="ECO:0007669"/>
    <property type="project" value="TreeGrafter"/>
</dbReference>
<evidence type="ECO:0000256" key="2">
    <source>
        <dbReference type="ARBA" id="ARBA00022448"/>
    </source>
</evidence>
<comment type="caution">
    <text evidence="4">The sequence shown here is derived from an EMBL/GenBank/DDBJ whole genome shotgun (WGS) entry which is preliminary data.</text>
</comment>
<evidence type="ECO:0000313" key="4">
    <source>
        <dbReference type="EMBL" id="MPM97908.1"/>
    </source>
</evidence>
<keyword evidence="3" id="KW-0732">Signal</keyword>
<protein>
    <submittedName>
        <fullName evidence="4">Putative ABC transporter-binding protein</fullName>
    </submittedName>
</protein>
<dbReference type="InterPro" id="IPR006059">
    <property type="entry name" value="SBP"/>
</dbReference>
<comment type="similarity">
    <text evidence="1">Belongs to the bacterial solute-binding protein 1 family.</text>
</comment>
<dbReference type="AlphaFoldDB" id="A0A645E9U5"/>
<dbReference type="GO" id="GO:0015768">
    <property type="term" value="P:maltose transport"/>
    <property type="evidence" value="ECO:0007669"/>
    <property type="project" value="TreeGrafter"/>
</dbReference>
<dbReference type="GO" id="GO:1901982">
    <property type="term" value="F:maltose binding"/>
    <property type="evidence" value="ECO:0007669"/>
    <property type="project" value="TreeGrafter"/>
</dbReference>
<dbReference type="Gene3D" id="3.40.190.10">
    <property type="entry name" value="Periplasmic binding protein-like II"/>
    <property type="match status" value="2"/>
</dbReference>
<name>A0A645E9U5_9ZZZZ</name>
<accession>A0A645E9U5</accession>
<organism evidence="4">
    <name type="scientific">bioreactor metagenome</name>
    <dbReference type="NCBI Taxonomy" id="1076179"/>
    <lineage>
        <taxon>unclassified sequences</taxon>
        <taxon>metagenomes</taxon>
        <taxon>ecological metagenomes</taxon>
    </lineage>
</organism>
<keyword evidence="2" id="KW-0813">Transport</keyword>
<dbReference type="EMBL" id="VSSQ01044116">
    <property type="protein sequence ID" value="MPM97908.1"/>
    <property type="molecule type" value="Genomic_DNA"/>
</dbReference>